<dbReference type="Proteomes" id="UP000746471">
    <property type="component" value="Unassembled WGS sequence"/>
</dbReference>
<keyword evidence="6" id="KW-1185">Reference proteome</keyword>
<name>A0ABS5PMZ9_9FIRM</name>
<dbReference type="Pfam" id="PF22020">
    <property type="entry name" value="RlmL_1st"/>
    <property type="match status" value="1"/>
</dbReference>
<dbReference type="GO" id="GO:0032259">
    <property type="term" value="P:methylation"/>
    <property type="evidence" value="ECO:0007669"/>
    <property type="project" value="UniProtKB-KW"/>
</dbReference>
<dbReference type="PANTHER" id="PTHR47313:SF1">
    <property type="entry name" value="RIBOSOMAL RNA LARGE SUBUNIT METHYLTRANSFERASE K_L"/>
    <property type="match status" value="1"/>
</dbReference>
<organism evidence="5 6">
    <name type="scientific">Fusibacter paucivorans</name>
    <dbReference type="NCBI Taxonomy" id="76009"/>
    <lineage>
        <taxon>Bacteria</taxon>
        <taxon>Bacillati</taxon>
        <taxon>Bacillota</taxon>
        <taxon>Clostridia</taxon>
        <taxon>Eubacteriales</taxon>
        <taxon>Eubacteriales Family XII. Incertae Sedis</taxon>
        <taxon>Fusibacter</taxon>
    </lineage>
</organism>
<reference evidence="5 6" key="1">
    <citation type="submission" date="2021-05" db="EMBL/GenBank/DDBJ databases">
        <title>Fusibacter ferrireducens sp. nov., an anaerobic, sulfur- and Fe-reducing bacterium isolated from the mangrove sediment.</title>
        <authorList>
            <person name="Qiu D."/>
        </authorList>
    </citation>
    <scope>NUCLEOTIDE SEQUENCE [LARGE SCALE GENOMIC DNA]</scope>
    <source>
        <strain evidence="5 6">DSM 12116</strain>
    </source>
</reference>
<feature type="domain" description="THUMP" evidence="4">
    <location>
        <begin position="47"/>
        <end position="157"/>
    </location>
</feature>
<evidence type="ECO:0000256" key="2">
    <source>
        <dbReference type="ARBA" id="ARBA00022679"/>
    </source>
</evidence>
<dbReference type="Gene3D" id="3.40.50.150">
    <property type="entry name" value="Vaccinia Virus protein VP39"/>
    <property type="match status" value="1"/>
</dbReference>
<dbReference type="Pfam" id="PF01170">
    <property type="entry name" value="UPF0020"/>
    <property type="match status" value="1"/>
</dbReference>
<dbReference type="CDD" id="cd11715">
    <property type="entry name" value="THUMP_AdoMetMT"/>
    <property type="match status" value="1"/>
</dbReference>
<dbReference type="SUPFAM" id="SSF53335">
    <property type="entry name" value="S-adenosyl-L-methionine-dependent methyltransferases"/>
    <property type="match status" value="1"/>
</dbReference>
<keyword evidence="1 5" id="KW-0489">Methyltransferase</keyword>
<comment type="caution">
    <text evidence="5">The sequence shown here is derived from an EMBL/GenBank/DDBJ whole genome shotgun (WGS) entry which is preliminary data.</text>
</comment>
<evidence type="ECO:0000313" key="6">
    <source>
        <dbReference type="Proteomes" id="UP000746471"/>
    </source>
</evidence>
<evidence type="ECO:0000256" key="3">
    <source>
        <dbReference type="PROSITE-ProRule" id="PRU00529"/>
    </source>
</evidence>
<dbReference type="Pfam" id="PF02926">
    <property type="entry name" value="THUMP"/>
    <property type="match status" value="1"/>
</dbReference>
<dbReference type="PROSITE" id="PS01261">
    <property type="entry name" value="UPF0020"/>
    <property type="match status" value="1"/>
</dbReference>
<evidence type="ECO:0000313" key="5">
    <source>
        <dbReference type="EMBL" id="MBS7526555.1"/>
    </source>
</evidence>
<dbReference type="PROSITE" id="PS00092">
    <property type="entry name" value="N6_MTASE"/>
    <property type="match status" value="1"/>
</dbReference>
<sequence>MVDMNYKLVATTVFGLEAIAAYEIKALGFENVAVENGRVFFEGTEEGIVKANLWLRCVERVFVCVGSFKATSFEALFDGVNALPWELYIPEKATFPVNAKSVKSKLFSLSDIQKISKKAIVKRLSSLYGVSWFEETGETYALTIALLNDNVTVMIDTSGEGLHRRGYRERGNDAPMKETLAAGLLQVARWQPKIPLIDPMCGSGTIVIEAAMIAKNIAPGLNRNFASEAWPKIGKELWKAERMKAYSAIRQEVDVSLYGYDIDSKSIAIARENAELAGVDDIVSFSVRAVQSFETEARYGYVLCNPPYGERLSEAKAVEKLYADMGKVFKRFPTWSKYIITAYENFETAYGMKANKNRKLYNGRIKTYFYQFYGEKPPKNGRSKPV</sequence>
<dbReference type="InterPro" id="IPR004114">
    <property type="entry name" value="THUMP_dom"/>
</dbReference>
<dbReference type="InterPro" id="IPR054170">
    <property type="entry name" value="RlmL_1st"/>
</dbReference>
<accession>A0ABS5PMZ9</accession>
<proteinExistence type="predicted"/>
<dbReference type="InterPro" id="IPR000241">
    <property type="entry name" value="RlmKL-like_Mtase"/>
</dbReference>
<keyword evidence="2" id="KW-0808">Transferase</keyword>
<evidence type="ECO:0000259" key="4">
    <source>
        <dbReference type="PROSITE" id="PS51165"/>
    </source>
</evidence>
<dbReference type="InterPro" id="IPR002052">
    <property type="entry name" value="DNA_methylase_N6_adenine_CS"/>
</dbReference>
<keyword evidence="3" id="KW-0694">RNA-binding</keyword>
<dbReference type="InterPro" id="IPR029063">
    <property type="entry name" value="SAM-dependent_MTases_sf"/>
</dbReference>
<dbReference type="Gene3D" id="3.30.2130.30">
    <property type="match status" value="1"/>
</dbReference>
<dbReference type="InterPro" id="IPR053943">
    <property type="entry name" value="RlmKL-like_Mtase_CS"/>
</dbReference>
<dbReference type="GO" id="GO:0008168">
    <property type="term" value="F:methyltransferase activity"/>
    <property type="evidence" value="ECO:0007669"/>
    <property type="project" value="UniProtKB-KW"/>
</dbReference>
<dbReference type="EMBL" id="JAHBCL010000011">
    <property type="protein sequence ID" value="MBS7526555.1"/>
    <property type="molecule type" value="Genomic_DNA"/>
</dbReference>
<protein>
    <submittedName>
        <fullName evidence="5">Class I SAM-dependent RNA methyltransferase</fullName>
    </submittedName>
</protein>
<dbReference type="SMART" id="SM00981">
    <property type="entry name" value="THUMP"/>
    <property type="match status" value="1"/>
</dbReference>
<gene>
    <name evidence="5" type="ORF">KHM83_07695</name>
</gene>
<dbReference type="PROSITE" id="PS51165">
    <property type="entry name" value="THUMP"/>
    <property type="match status" value="1"/>
</dbReference>
<dbReference type="PANTHER" id="PTHR47313">
    <property type="entry name" value="RIBOSOMAL RNA LARGE SUBUNIT METHYLTRANSFERASE K/L"/>
    <property type="match status" value="1"/>
</dbReference>
<evidence type="ECO:0000256" key="1">
    <source>
        <dbReference type="ARBA" id="ARBA00022603"/>
    </source>
</evidence>